<keyword evidence="3" id="KW-0413">Isomerase</keyword>
<dbReference type="InterPro" id="IPR036249">
    <property type="entry name" value="Thioredoxin-like_sf"/>
</dbReference>
<dbReference type="GO" id="GO:0016853">
    <property type="term" value="F:isomerase activity"/>
    <property type="evidence" value="ECO:0007669"/>
    <property type="project" value="UniProtKB-KW"/>
</dbReference>
<keyword evidence="4" id="KW-1185">Reference proteome</keyword>
<dbReference type="Gene3D" id="3.40.30.10">
    <property type="entry name" value="Glutaredoxin"/>
    <property type="match status" value="1"/>
</dbReference>
<dbReference type="InterPro" id="IPR001853">
    <property type="entry name" value="DSBA-like_thioredoxin_dom"/>
</dbReference>
<dbReference type="Proteomes" id="UP001501295">
    <property type="component" value="Unassembled WGS sequence"/>
</dbReference>
<dbReference type="CDD" id="cd03024">
    <property type="entry name" value="DsbA_FrnE"/>
    <property type="match status" value="1"/>
</dbReference>
<sequence length="236" mass="25713">MNDSSSNTIKVDIWSDIACPWCFVGKRKFETAVAGFDGKVEVEYHSFELSPDTPVDFEGDEVDFLATHKGLPREQAKGMLDNMLGIAESVGLHYDYDSLHHTNTVKAHELIHFAKANGAQLDVVERLLSAYFEKGRHLGRIDVLADIAAEAGLDREAAVAALESNQYLAAVRADQAQAVEYGINGVPFFVFENKYGVSGAQDPATFGQVFSQVASEKTAGDEQSPRGEDAPAEVTR</sequence>
<feature type="region of interest" description="Disordered" evidence="1">
    <location>
        <begin position="215"/>
        <end position="236"/>
    </location>
</feature>
<evidence type="ECO:0000259" key="2">
    <source>
        <dbReference type="Pfam" id="PF01323"/>
    </source>
</evidence>
<evidence type="ECO:0000313" key="4">
    <source>
        <dbReference type="Proteomes" id="UP001501295"/>
    </source>
</evidence>
<organism evidence="3 4">
    <name type="scientific">Frondihabitans cladoniiphilus</name>
    <dbReference type="NCBI Taxonomy" id="715785"/>
    <lineage>
        <taxon>Bacteria</taxon>
        <taxon>Bacillati</taxon>
        <taxon>Actinomycetota</taxon>
        <taxon>Actinomycetes</taxon>
        <taxon>Micrococcales</taxon>
        <taxon>Microbacteriaceae</taxon>
        <taxon>Frondihabitans</taxon>
    </lineage>
</organism>
<dbReference type="PANTHER" id="PTHR13887:SF41">
    <property type="entry name" value="THIOREDOXIN SUPERFAMILY PROTEIN"/>
    <property type="match status" value="1"/>
</dbReference>
<gene>
    <name evidence="3" type="primary">frnE</name>
    <name evidence="3" type="ORF">GCM10025780_06010</name>
</gene>
<feature type="domain" description="DSBA-like thioredoxin" evidence="2">
    <location>
        <begin position="11"/>
        <end position="207"/>
    </location>
</feature>
<name>A0ABP8VLI0_9MICO</name>
<dbReference type="SUPFAM" id="SSF52833">
    <property type="entry name" value="Thioredoxin-like"/>
    <property type="match status" value="1"/>
</dbReference>
<dbReference type="Pfam" id="PF01323">
    <property type="entry name" value="DSBA"/>
    <property type="match status" value="1"/>
</dbReference>
<dbReference type="EMBL" id="BAABLM010000001">
    <property type="protein sequence ID" value="GAA4666891.1"/>
    <property type="molecule type" value="Genomic_DNA"/>
</dbReference>
<reference evidence="4" key="1">
    <citation type="journal article" date="2019" name="Int. J. Syst. Evol. Microbiol.">
        <title>The Global Catalogue of Microorganisms (GCM) 10K type strain sequencing project: providing services to taxonomists for standard genome sequencing and annotation.</title>
        <authorList>
            <consortium name="The Broad Institute Genomics Platform"/>
            <consortium name="The Broad Institute Genome Sequencing Center for Infectious Disease"/>
            <person name="Wu L."/>
            <person name="Ma J."/>
        </authorList>
    </citation>
    <scope>NUCLEOTIDE SEQUENCE [LARGE SCALE GENOMIC DNA]</scope>
    <source>
        <strain evidence="4">JCM 18956</strain>
    </source>
</reference>
<evidence type="ECO:0000256" key="1">
    <source>
        <dbReference type="SAM" id="MobiDB-lite"/>
    </source>
</evidence>
<protein>
    <submittedName>
        <fullName evidence="3">Protein disulfide isomerase FrnE</fullName>
    </submittedName>
</protein>
<evidence type="ECO:0000313" key="3">
    <source>
        <dbReference type="EMBL" id="GAA4666891.1"/>
    </source>
</evidence>
<dbReference type="PANTHER" id="PTHR13887">
    <property type="entry name" value="GLUTATHIONE S-TRANSFERASE KAPPA"/>
    <property type="match status" value="1"/>
</dbReference>
<dbReference type="RefSeq" id="WP_345373037.1">
    <property type="nucleotide sequence ID" value="NZ_BAABLM010000001.1"/>
</dbReference>
<accession>A0ABP8VLI0</accession>
<proteinExistence type="predicted"/>
<feature type="compositionally biased region" description="Basic and acidic residues" evidence="1">
    <location>
        <begin position="218"/>
        <end position="236"/>
    </location>
</feature>
<comment type="caution">
    <text evidence="3">The sequence shown here is derived from an EMBL/GenBank/DDBJ whole genome shotgun (WGS) entry which is preliminary data.</text>
</comment>